<dbReference type="eggNOG" id="ENOG50320D1">
    <property type="taxonomic scope" value="Bacteria"/>
</dbReference>
<sequence>MGNFTKRKTLIGSALMFSLLGVMNMSAAFAEQKHDQHKQSSASSQNPGNKPASQTQGTSNSKMNHDDMDHGSMDHGEMEHGKMDHDPKATDTEVDSHHDH</sequence>
<gene>
    <name evidence="3" type="ORF">B597_015060</name>
</gene>
<feature type="compositionally biased region" description="Polar residues" evidence="1">
    <location>
        <begin position="39"/>
        <end position="62"/>
    </location>
</feature>
<feature type="chain" id="PRO_5001601912" description="Pentapeptide MXKDX repeat protein" evidence="2">
    <location>
        <begin position="31"/>
        <end position="100"/>
    </location>
</feature>
<protein>
    <recommendedName>
        <fullName evidence="5">Pentapeptide MXKDX repeat protein</fullName>
    </recommendedName>
</protein>
<proteinExistence type="predicted"/>
<evidence type="ECO:0000313" key="3">
    <source>
        <dbReference type="EMBL" id="EWC40460.1"/>
    </source>
</evidence>
<comment type="caution">
    <text evidence="3">The sequence shown here is derived from an EMBL/GenBank/DDBJ whole genome shotgun (WGS) entry which is preliminary data.</text>
</comment>
<evidence type="ECO:0008006" key="5">
    <source>
        <dbReference type="Google" id="ProtNLM"/>
    </source>
</evidence>
<organism evidence="3 4">
    <name type="scientific">Stutzerimonas stutzeri KOS6</name>
    <dbReference type="NCBI Taxonomy" id="1218352"/>
    <lineage>
        <taxon>Bacteria</taxon>
        <taxon>Pseudomonadati</taxon>
        <taxon>Pseudomonadota</taxon>
        <taxon>Gammaproteobacteria</taxon>
        <taxon>Pseudomonadales</taxon>
        <taxon>Pseudomonadaceae</taxon>
        <taxon>Stutzerimonas</taxon>
    </lineage>
</organism>
<reference evidence="3 4" key="1">
    <citation type="journal article" date="2013" name="Genome Announc.">
        <title>Draft Genome of the Nitrogen-Fixing Bacterium Pseudomonas stutzeri Strain KOS6 Isolated from Industrial Hydrocarbon Sludge.</title>
        <authorList>
            <person name="Grigoryeva T.V."/>
            <person name="Laikov A.V."/>
            <person name="Naumova R.P."/>
            <person name="Manolov A.I."/>
            <person name="Larin A.K."/>
            <person name="Karpova I.Y."/>
            <person name="Semashko T.A."/>
            <person name="Alexeev D.G."/>
            <person name="Kostryukova E.S."/>
            <person name="Muller R."/>
            <person name="Govorun V.M."/>
        </authorList>
    </citation>
    <scope>NUCLEOTIDE SEQUENCE [LARGE SCALE GENOMIC DNA]</scope>
    <source>
        <strain evidence="3 4">KOS6</strain>
    </source>
</reference>
<evidence type="ECO:0000313" key="4">
    <source>
        <dbReference type="Proteomes" id="UP000026923"/>
    </source>
</evidence>
<feature type="signal peptide" evidence="2">
    <location>
        <begin position="1"/>
        <end position="30"/>
    </location>
</feature>
<keyword evidence="2" id="KW-0732">Signal</keyword>
<dbReference type="AlphaFoldDB" id="A0A061JQ42"/>
<feature type="compositionally biased region" description="Basic and acidic residues" evidence="1">
    <location>
        <begin position="63"/>
        <end position="100"/>
    </location>
</feature>
<evidence type="ECO:0000256" key="1">
    <source>
        <dbReference type="SAM" id="MobiDB-lite"/>
    </source>
</evidence>
<dbReference type="EMBL" id="AMCZ02000020">
    <property type="protein sequence ID" value="EWC40460.1"/>
    <property type="molecule type" value="Genomic_DNA"/>
</dbReference>
<dbReference type="HOGENOM" id="CLU_2261320_0_0_6"/>
<feature type="region of interest" description="Disordered" evidence="1">
    <location>
        <begin position="30"/>
        <end position="100"/>
    </location>
</feature>
<dbReference type="OrthoDB" id="6897642at2"/>
<dbReference type="GeneID" id="77258882"/>
<accession>A0A061JQ42</accession>
<name>A0A061JQ42_STUST</name>
<dbReference type="RefSeq" id="WP_003292637.1">
    <property type="nucleotide sequence ID" value="NZ_KK020676.1"/>
</dbReference>
<dbReference type="Proteomes" id="UP000026923">
    <property type="component" value="Unassembled WGS sequence"/>
</dbReference>
<evidence type="ECO:0000256" key="2">
    <source>
        <dbReference type="SAM" id="SignalP"/>
    </source>
</evidence>